<proteinExistence type="predicted"/>
<name>A0A386ZLT8_9NOCA</name>
<dbReference type="KEGG" id="nyu:D7D52_31615"/>
<accession>A0A386ZLT8</accession>
<evidence type="ECO:0000313" key="3">
    <source>
        <dbReference type="EMBL" id="AYF77609.1"/>
    </source>
</evidence>
<dbReference type="SUPFAM" id="SSF56112">
    <property type="entry name" value="Protein kinase-like (PK-like)"/>
    <property type="match status" value="1"/>
</dbReference>
<keyword evidence="4" id="KW-1185">Reference proteome</keyword>
<dbReference type="RefSeq" id="WP_120742242.1">
    <property type="nucleotide sequence ID" value="NZ_CP032568.1"/>
</dbReference>
<protein>
    <submittedName>
        <fullName evidence="3">Uncharacterized protein</fullName>
    </submittedName>
</protein>
<feature type="region of interest" description="Disordered" evidence="1">
    <location>
        <begin position="358"/>
        <end position="387"/>
    </location>
</feature>
<feature type="transmembrane region" description="Helical" evidence="2">
    <location>
        <begin position="334"/>
        <end position="354"/>
    </location>
</feature>
<organism evidence="3 4">
    <name type="scientific">Nocardia yunnanensis</name>
    <dbReference type="NCBI Taxonomy" id="2382165"/>
    <lineage>
        <taxon>Bacteria</taxon>
        <taxon>Bacillati</taxon>
        <taxon>Actinomycetota</taxon>
        <taxon>Actinomycetes</taxon>
        <taxon>Mycobacteriales</taxon>
        <taxon>Nocardiaceae</taxon>
        <taxon>Nocardia</taxon>
    </lineage>
</organism>
<keyword evidence="2" id="KW-1133">Transmembrane helix</keyword>
<dbReference type="AlphaFoldDB" id="A0A386ZLT8"/>
<keyword evidence="2" id="KW-0472">Membrane</keyword>
<feature type="compositionally biased region" description="Low complexity" evidence="1">
    <location>
        <begin position="366"/>
        <end position="385"/>
    </location>
</feature>
<dbReference type="Proteomes" id="UP000267164">
    <property type="component" value="Chromosome"/>
</dbReference>
<evidence type="ECO:0000256" key="1">
    <source>
        <dbReference type="SAM" id="MobiDB-lite"/>
    </source>
</evidence>
<dbReference type="EMBL" id="CP032568">
    <property type="protein sequence ID" value="AYF77609.1"/>
    <property type="molecule type" value="Genomic_DNA"/>
</dbReference>
<evidence type="ECO:0000256" key="2">
    <source>
        <dbReference type="SAM" id="Phobius"/>
    </source>
</evidence>
<gene>
    <name evidence="3" type="ORF">D7D52_31615</name>
</gene>
<evidence type="ECO:0000313" key="4">
    <source>
        <dbReference type="Proteomes" id="UP000267164"/>
    </source>
</evidence>
<dbReference type="InterPro" id="IPR011009">
    <property type="entry name" value="Kinase-like_dom_sf"/>
</dbReference>
<sequence>MVVVAGLSGESYDVDNEPFYAAGSRSVQYLCRDPQGRQRLYKILRTPVTAPDAIERARQLMLIGRQTVLNLDAGGTGHAAEAVNWPIDLVVHDGVLAGTVLPLIPMDYLLPDGRPRTLDQLWAAPGQSAAYFRAGLAIRLADIVRALEERQLIHGELTAKNVLWQQAAPLAYVIDTGGLTPVDAAYDRYKDRHDLAALLSGILFLDGGMAAPGMAPRGPMLPADLDPRLRALFDRAFGAGGFGPDARPSAAEWSDALRAVYLTPDGTNYLPEPLAVLDRHTGQHPASAPALPTVAMTAPTGWPPATQPVGYASGPQPLYSPAPQPGNSNTALKVILGALLVVLVIALAVGAVVLTRKDSKNDAGGSTTTTIATTTTTSPPTSTSAKFDVGTLNQQTTDKTPFTADALLPPTFTDSKNVVYTRTSSGAKDCISSNMSQNVKTALQNNNCQQMMTGVYLDPSQTILVSIEVFAFPSNTQSDAVYSGLKGQNQTWDVWCPTDGTGASVCKADLTTMFAATYSSWGRQQYRYLYESYALYINLTQDASLEPNLDAAAHTCVQSVGPDNYWKTR</sequence>
<reference evidence="3 4" key="1">
    <citation type="submission" date="2018-09" db="EMBL/GenBank/DDBJ databases">
        <title>Nocardia yunnanensis sp. nov., an actinomycete isolated from a soil sample.</title>
        <authorList>
            <person name="Zhang J."/>
        </authorList>
    </citation>
    <scope>NUCLEOTIDE SEQUENCE [LARGE SCALE GENOMIC DNA]</scope>
    <source>
        <strain evidence="3 4">CFHS0054</strain>
    </source>
</reference>
<keyword evidence="2" id="KW-0812">Transmembrane</keyword>
<dbReference type="OrthoDB" id="3700382at2"/>